<accession>A0A0E9WSB3</accession>
<feature type="region of interest" description="Disordered" evidence="1">
    <location>
        <begin position="1"/>
        <end position="33"/>
    </location>
</feature>
<evidence type="ECO:0000256" key="1">
    <source>
        <dbReference type="SAM" id="MobiDB-lite"/>
    </source>
</evidence>
<evidence type="ECO:0000313" key="2">
    <source>
        <dbReference type="EMBL" id="JAH92440.1"/>
    </source>
</evidence>
<protein>
    <submittedName>
        <fullName evidence="2">Uncharacterized protein</fullName>
    </submittedName>
</protein>
<name>A0A0E9WSB3_ANGAN</name>
<reference evidence="2" key="1">
    <citation type="submission" date="2014-11" db="EMBL/GenBank/DDBJ databases">
        <authorList>
            <person name="Amaro Gonzalez C."/>
        </authorList>
    </citation>
    <scope>NUCLEOTIDE SEQUENCE</scope>
</reference>
<dbReference type="AlphaFoldDB" id="A0A0E9WSB3"/>
<dbReference type="EMBL" id="GBXM01016137">
    <property type="protein sequence ID" value="JAH92440.1"/>
    <property type="molecule type" value="Transcribed_RNA"/>
</dbReference>
<proteinExistence type="predicted"/>
<reference evidence="2" key="2">
    <citation type="journal article" date="2015" name="Fish Shellfish Immunol.">
        <title>Early steps in the European eel (Anguilla anguilla)-Vibrio vulnificus interaction in the gills: Role of the RtxA13 toxin.</title>
        <authorList>
            <person name="Callol A."/>
            <person name="Pajuelo D."/>
            <person name="Ebbesson L."/>
            <person name="Teles M."/>
            <person name="MacKenzie S."/>
            <person name="Amaro C."/>
        </authorList>
    </citation>
    <scope>NUCLEOTIDE SEQUENCE</scope>
</reference>
<organism evidence="2">
    <name type="scientific">Anguilla anguilla</name>
    <name type="common">European freshwater eel</name>
    <name type="synonym">Muraena anguilla</name>
    <dbReference type="NCBI Taxonomy" id="7936"/>
    <lineage>
        <taxon>Eukaryota</taxon>
        <taxon>Metazoa</taxon>
        <taxon>Chordata</taxon>
        <taxon>Craniata</taxon>
        <taxon>Vertebrata</taxon>
        <taxon>Euteleostomi</taxon>
        <taxon>Actinopterygii</taxon>
        <taxon>Neopterygii</taxon>
        <taxon>Teleostei</taxon>
        <taxon>Anguilliformes</taxon>
        <taxon>Anguillidae</taxon>
        <taxon>Anguilla</taxon>
    </lineage>
</organism>
<sequence>MWRLTFATPLNHPTPSTPQRDPQSVPPTRHSFSSSKQISLSASACLAFLHTFWQSP</sequence>
<feature type="compositionally biased region" description="Polar residues" evidence="1">
    <location>
        <begin position="11"/>
        <end position="22"/>
    </location>
</feature>